<evidence type="ECO:0000256" key="3">
    <source>
        <dbReference type="ARBA" id="ARBA00022603"/>
    </source>
</evidence>
<keyword evidence="4" id="KW-0808">Transferase</keyword>
<dbReference type="GO" id="GO:0003723">
    <property type="term" value="F:RNA binding"/>
    <property type="evidence" value="ECO:0007669"/>
    <property type="project" value="UniProtKB-KW"/>
</dbReference>
<keyword evidence="2" id="KW-0698">rRNA processing</keyword>
<dbReference type="GO" id="GO:0032259">
    <property type="term" value="P:methylation"/>
    <property type="evidence" value="ECO:0007669"/>
    <property type="project" value="UniProtKB-KW"/>
</dbReference>
<dbReference type="PANTHER" id="PTHR10335:SF0">
    <property type="entry name" value="RRNA 2'-O-METHYLTRANSFERASE FIBRILLARIN 1-RELATED"/>
    <property type="match status" value="1"/>
</dbReference>
<dbReference type="STRING" id="4577.A0A1D6PVT0"/>
<dbReference type="Pfam" id="PF01269">
    <property type="entry name" value="Fibrillarin"/>
    <property type="match status" value="1"/>
</dbReference>
<evidence type="ECO:0000256" key="5">
    <source>
        <dbReference type="ARBA" id="ARBA00022884"/>
    </source>
</evidence>
<feature type="compositionally biased region" description="Polar residues" evidence="6">
    <location>
        <begin position="1"/>
        <end position="11"/>
    </location>
</feature>
<feature type="region of interest" description="Disordered" evidence="6">
    <location>
        <begin position="1"/>
        <end position="22"/>
    </location>
</feature>
<dbReference type="IntAct" id="A0A1D6PVT0">
    <property type="interactions" value="1"/>
</dbReference>
<evidence type="ECO:0000256" key="1">
    <source>
        <dbReference type="ARBA" id="ARBA00010632"/>
    </source>
</evidence>
<dbReference type="InParanoid" id="A0A1D6PVT0"/>
<dbReference type="InterPro" id="IPR029063">
    <property type="entry name" value="SAM-dependent_MTases_sf"/>
</dbReference>
<protein>
    <submittedName>
        <fullName evidence="7">Mediator of RNA polymerase II transcription subunit 36a</fullName>
    </submittedName>
</protein>
<dbReference type="PANTHER" id="PTHR10335">
    <property type="entry name" value="RRNA 2-O-METHYLTRANSFERASE FIBRILLARIN"/>
    <property type="match status" value="1"/>
</dbReference>
<dbReference type="GO" id="GO:0006364">
    <property type="term" value="P:rRNA processing"/>
    <property type="evidence" value="ECO:0007669"/>
    <property type="project" value="UniProtKB-KW"/>
</dbReference>
<reference evidence="7" key="1">
    <citation type="submission" date="2015-12" db="EMBL/GenBank/DDBJ databases">
        <title>Update maize B73 reference genome by single molecule sequencing technologies.</title>
        <authorList>
            <consortium name="Maize Genome Sequencing Project"/>
            <person name="Ware D."/>
        </authorList>
    </citation>
    <scope>NUCLEOTIDE SEQUENCE</scope>
    <source>
        <tissue evidence="7">Seedling</tissue>
    </source>
</reference>
<evidence type="ECO:0000256" key="4">
    <source>
        <dbReference type="ARBA" id="ARBA00022679"/>
    </source>
</evidence>
<dbReference type="GO" id="GO:0008168">
    <property type="term" value="F:methyltransferase activity"/>
    <property type="evidence" value="ECO:0007669"/>
    <property type="project" value="UniProtKB-KW"/>
</dbReference>
<dbReference type="InterPro" id="IPR000692">
    <property type="entry name" value="Fibrillarin"/>
</dbReference>
<evidence type="ECO:0000256" key="6">
    <source>
        <dbReference type="SAM" id="MobiDB-lite"/>
    </source>
</evidence>
<accession>A0A1D6PVT0</accession>
<comment type="similarity">
    <text evidence="1">Belongs to the methyltransferase superfamily. Fibrillarin family.</text>
</comment>
<dbReference type="AlphaFoldDB" id="A0A1D6PVT0"/>
<dbReference type="ExpressionAtlas" id="A0A1D6PVT0">
    <property type="expression patterns" value="baseline and differential"/>
</dbReference>
<dbReference type="Gene3D" id="3.40.50.150">
    <property type="entry name" value="Vaccinia Virus protein VP39"/>
    <property type="match status" value="1"/>
</dbReference>
<proteinExistence type="inferred from homology"/>
<evidence type="ECO:0000256" key="2">
    <source>
        <dbReference type="ARBA" id="ARBA00022552"/>
    </source>
</evidence>
<dbReference type="EMBL" id="CM000780">
    <property type="protein sequence ID" value="AQK50682.1"/>
    <property type="molecule type" value="Genomic_DNA"/>
</dbReference>
<keyword evidence="5" id="KW-0694">RNA-binding</keyword>
<dbReference type="SMART" id="SM01206">
    <property type="entry name" value="Fibrillarin"/>
    <property type="match status" value="1"/>
</dbReference>
<gene>
    <name evidence="7" type="ORF">ZEAMMB73_Zm00001d049508</name>
</gene>
<feature type="region of interest" description="Disordered" evidence="6">
    <location>
        <begin position="66"/>
        <end position="88"/>
    </location>
</feature>
<sequence>MKPSVRVSSSRDLAPAPSMEGSPPVRAYARNLARAQDVALSPTVVLASSLQHLLSFSLNGVDQDGPRGGSHLRKPCAPALAPASPDRSDTVQLTGTQYASSLDLLWLFTYNTLNDYKSKTVRILTLNASYFLKNDGHFVILIKGNCIDSTLSAETVFAVEVGEVQSTSIQVCLAGDVGALRA</sequence>
<organism evidence="7">
    <name type="scientific">Zea mays</name>
    <name type="common">Maize</name>
    <dbReference type="NCBI Taxonomy" id="4577"/>
    <lineage>
        <taxon>Eukaryota</taxon>
        <taxon>Viridiplantae</taxon>
        <taxon>Streptophyta</taxon>
        <taxon>Embryophyta</taxon>
        <taxon>Tracheophyta</taxon>
        <taxon>Spermatophyta</taxon>
        <taxon>Magnoliopsida</taxon>
        <taxon>Liliopsida</taxon>
        <taxon>Poales</taxon>
        <taxon>Poaceae</taxon>
        <taxon>PACMAD clade</taxon>
        <taxon>Panicoideae</taxon>
        <taxon>Andropogonodae</taxon>
        <taxon>Andropogoneae</taxon>
        <taxon>Tripsacinae</taxon>
        <taxon>Zea</taxon>
    </lineage>
</organism>
<keyword evidence="3" id="KW-0489">Methyltransferase</keyword>
<evidence type="ECO:0000313" key="7">
    <source>
        <dbReference type="EMBL" id="AQK50682.1"/>
    </source>
</evidence>
<name>A0A1D6PVT0_MAIZE</name>
<dbReference type="SMR" id="A0A1D6PVT0"/>